<dbReference type="Pfam" id="PF01738">
    <property type="entry name" value="DLH"/>
    <property type="match status" value="1"/>
</dbReference>
<reference evidence="2 3" key="1">
    <citation type="journal article" date="2018" name="Nat. Ecol. Evol.">
        <title>Genomic signatures of mitonuclear coevolution across populations of Tigriopus californicus.</title>
        <authorList>
            <person name="Barreto F.S."/>
            <person name="Watson E.T."/>
            <person name="Lima T.G."/>
            <person name="Willett C.S."/>
            <person name="Edmands S."/>
            <person name="Li W."/>
            <person name="Burton R.S."/>
        </authorList>
    </citation>
    <scope>NUCLEOTIDE SEQUENCE [LARGE SCALE GENOMIC DNA]</scope>
    <source>
        <strain evidence="2 3">San Diego</strain>
    </source>
</reference>
<evidence type="ECO:0000259" key="1">
    <source>
        <dbReference type="Pfam" id="PF01738"/>
    </source>
</evidence>
<accession>A0A553PKT6</accession>
<dbReference type="GO" id="GO:0016787">
    <property type="term" value="F:hydrolase activity"/>
    <property type="evidence" value="ECO:0007669"/>
    <property type="project" value="InterPro"/>
</dbReference>
<dbReference type="PANTHER" id="PTHR17630">
    <property type="entry name" value="DIENELACTONE HYDROLASE"/>
    <property type="match status" value="1"/>
</dbReference>
<comment type="caution">
    <text evidence="2">The sequence shown here is derived from an EMBL/GenBank/DDBJ whole genome shotgun (WGS) entry which is preliminary data.</text>
</comment>
<dbReference type="Gene3D" id="3.40.50.1820">
    <property type="entry name" value="alpha/beta hydrolase"/>
    <property type="match status" value="1"/>
</dbReference>
<dbReference type="STRING" id="6832.A0A553PKT6"/>
<evidence type="ECO:0000313" key="2">
    <source>
        <dbReference type="EMBL" id="TRY78292.1"/>
    </source>
</evidence>
<keyword evidence="3" id="KW-1185">Reference proteome</keyword>
<dbReference type="InterPro" id="IPR029058">
    <property type="entry name" value="AB_hydrolase_fold"/>
</dbReference>
<dbReference type="PANTHER" id="PTHR17630:SF44">
    <property type="entry name" value="PROTEIN AIM2"/>
    <property type="match status" value="1"/>
</dbReference>
<dbReference type="Proteomes" id="UP000318571">
    <property type="component" value="Chromosome 11"/>
</dbReference>
<sequence>MSCCPDNSWGSLIANPDYSPKGKVLQLEDLPIYVAGKSEKCLLWSYHIFGFNDGRGKQLCDMLADQGYMVVMPDYYRGKSQDPTLPGAKDFLMSETQWPKLKKDIESLVVPWAKEQGAKIFGAIGTCWGSYVVLRISSHPDFKAGVSLHPSHTILMSLMNDDERVILEGLKGTPQMFAPAGNDHENVKPGGLGQKYLGDDLTIVEFPEMKHGWTVRGDLKEPGVEEATIRAMKEAVTFFKKHLK</sequence>
<dbReference type="InterPro" id="IPR002925">
    <property type="entry name" value="Dienelactn_hydro"/>
</dbReference>
<dbReference type="OMA" id="PTEWYPP"/>
<proteinExistence type="predicted"/>
<name>A0A553PKT6_TIGCA</name>
<dbReference type="EMBL" id="VCGU01000003">
    <property type="protein sequence ID" value="TRY78292.1"/>
    <property type="molecule type" value="Genomic_DNA"/>
</dbReference>
<dbReference type="SUPFAM" id="SSF53474">
    <property type="entry name" value="alpha/beta-Hydrolases"/>
    <property type="match status" value="1"/>
</dbReference>
<protein>
    <recommendedName>
        <fullName evidence="1">Dienelactone hydrolase domain-containing protein</fullName>
    </recommendedName>
</protein>
<evidence type="ECO:0000313" key="3">
    <source>
        <dbReference type="Proteomes" id="UP000318571"/>
    </source>
</evidence>
<dbReference type="OrthoDB" id="7772521at2759"/>
<organism evidence="2 3">
    <name type="scientific">Tigriopus californicus</name>
    <name type="common">Marine copepod</name>
    <dbReference type="NCBI Taxonomy" id="6832"/>
    <lineage>
        <taxon>Eukaryota</taxon>
        <taxon>Metazoa</taxon>
        <taxon>Ecdysozoa</taxon>
        <taxon>Arthropoda</taxon>
        <taxon>Crustacea</taxon>
        <taxon>Multicrustacea</taxon>
        <taxon>Hexanauplia</taxon>
        <taxon>Copepoda</taxon>
        <taxon>Harpacticoida</taxon>
        <taxon>Harpacticidae</taxon>
        <taxon>Tigriopus</taxon>
    </lineage>
</organism>
<feature type="domain" description="Dienelactone hydrolase" evidence="1">
    <location>
        <begin position="48"/>
        <end position="242"/>
    </location>
</feature>
<gene>
    <name evidence="2" type="ORF">TCAL_06893</name>
</gene>
<dbReference type="AlphaFoldDB" id="A0A553PKT6"/>